<evidence type="ECO:0000256" key="1">
    <source>
        <dbReference type="ARBA" id="ARBA00023125"/>
    </source>
</evidence>
<dbReference type="PANTHER" id="PTHR10302">
    <property type="entry name" value="SINGLE-STRANDED DNA-BINDING PROTEIN"/>
    <property type="match status" value="1"/>
</dbReference>
<dbReference type="Gene3D" id="2.40.50.140">
    <property type="entry name" value="Nucleic acid-binding proteins"/>
    <property type="match status" value="1"/>
</dbReference>
<dbReference type="PIRSF" id="PIRSF002070">
    <property type="entry name" value="SSB"/>
    <property type="match status" value="1"/>
</dbReference>
<organism evidence="5 6">
    <name type="scientific">Methylocystis iwaonis</name>
    <dbReference type="NCBI Taxonomy" id="2885079"/>
    <lineage>
        <taxon>Bacteria</taxon>
        <taxon>Pseudomonadati</taxon>
        <taxon>Pseudomonadota</taxon>
        <taxon>Alphaproteobacteria</taxon>
        <taxon>Hyphomicrobiales</taxon>
        <taxon>Methylocystaceae</taxon>
        <taxon>Methylocystis</taxon>
    </lineage>
</organism>
<keyword evidence="5" id="KW-0614">Plasmid</keyword>
<keyword evidence="1 3" id="KW-0238">DNA-binding</keyword>
<dbReference type="PROSITE" id="PS50935">
    <property type="entry name" value="SSB"/>
    <property type="match status" value="1"/>
</dbReference>
<reference evidence="5 6" key="1">
    <citation type="journal article" date="2023" name="Int. J. Syst. Evol. Microbiol.">
        <title>Methylocystis iwaonis sp. nov., a type II methane-oxidizing bacterium from surface soil of a rice paddy field in Japan, and emended description of the genus Methylocystis (ex Whittenbury et al. 1970) Bowman et al. 1993.</title>
        <authorList>
            <person name="Kaise H."/>
            <person name="Sawadogo J.B."/>
            <person name="Alam M.S."/>
            <person name="Ueno C."/>
            <person name="Dianou D."/>
            <person name="Shinjo R."/>
            <person name="Asakawa S."/>
        </authorList>
    </citation>
    <scope>NUCLEOTIDE SEQUENCE [LARGE SCALE GENOMIC DNA]</scope>
    <source>
        <strain evidence="5 6">SS37A-Re</strain>
    </source>
</reference>
<dbReference type="CDD" id="cd04496">
    <property type="entry name" value="SSB_OBF"/>
    <property type="match status" value="1"/>
</dbReference>
<dbReference type="InterPro" id="IPR000424">
    <property type="entry name" value="Primosome_PriB/ssb"/>
</dbReference>
<dbReference type="EMBL" id="AP027144">
    <property type="protein sequence ID" value="BDV36356.1"/>
    <property type="molecule type" value="Genomic_DNA"/>
</dbReference>
<sequence>MRSTNLFIVRGHTGAEPRTVGKVVKLSVATNRSWKDSRGERREETDWVTLTFLNEKIANFVVANVKKGDPIYAECRIAEGSYSKDGVKHYTTDIIVNNFDLLSPKASDDEQS</sequence>
<geneLocation type="plasmid" evidence="5 6">
    <name>pSS37A-Re-2</name>
</geneLocation>
<proteinExistence type="predicted"/>
<evidence type="ECO:0000256" key="3">
    <source>
        <dbReference type="PIRNR" id="PIRNR002070"/>
    </source>
</evidence>
<evidence type="ECO:0000313" key="5">
    <source>
        <dbReference type="EMBL" id="BDV36356.1"/>
    </source>
</evidence>
<dbReference type="SUPFAM" id="SSF50249">
    <property type="entry name" value="Nucleic acid-binding proteins"/>
    <property type="match status" value="1"/>
</dbReference>
<protein>
    <recommendedName>
        <fullName evidence="3 4">Single-stranded DNA-binding protein</fullName>
    </recommendedName>
</protein>
<name>A0ABM8EEA6_9HYPH</name>
<evidence type="ECO:0000256" key="4">
    <source>
        <dbReference type="RuleBase" id="RU000524"/>
    </source>
</evidence>
<dbReference type="NCBIfam" id="TIGR00621">
    <property type="entry name" value="ssb"/>
    <property type="match status" value="1"/>
</dbReference>
<dbReference type="InterPro" id="IPR011344">
    <property type="entry name" value="ssDNA-bd"/>
</dbReference>
<evidence type="ECO:0000256" key="2">
    <source>
        <dbReference type="ARBA" id="ARBA00023172"/>
    </source>
</evidence>
<dbReference type="RefSeq" id="WP_281932664.1">
    <property type="nucleotide sequence ID" value="NZ_AP027144.1"/>
</dbReference>
<dbReference type="InterPro" id="IPR012340">
    <property type="entry name" value="NA-bd_OB-fold"/>
</dbReference>
<gene>
    <name evidence="5" type="ORF">SS37A_38860</name>
</gene>
<evidence type="ECO:0000313" key="6">
    <source>
        <dbReference type="Proteomes" id="UP001317629"/>
    </source>
</evidence>
<dbReference type="PANTHER" id="PTHR10302:SF0">
    <property type="entry name" value="SINGLE-STRANDED DNA-BINDING PROTEIN, MITOCHONDRIAL"/>
    <property type="match status" value="1"/>
</dbReference>
<keyword evidence="6" id="KW-1185">Reference proteome</keyword>
<dbReference type="Pfam" id="PF00436">
    <property type="entry name" value="SSB"/>
    <property type="match status" value="1"/>
</dbReference>
<dbReference type="Proteomes" id="UP001317629">
    <property type="component" value="Plasmid pSS37A-Re-2"/>
</dbReference>
<accession>A0ABM8EEA6</accession>
<keyword evidence="2" id="KW-0233">DNA recombination</keyword>